<dbReference type="PROSITE" id="PS51257">
    <property type="entry name" value="PROKAR_LIPOPROTEIN"/>
    <property type="match status" value="1"/>
</dbReference>
<evidence type="ECO:0000313" key="1">
    <source>
        <dbReference type="EMBL" id="GEC96400.1"/>
    </source>
</evidence>
<dbReference type="AlphaFoldDB" id="A0A4Y4D0Q4"/>
<dbReference type="Proteomes" id="UP000318422">
    <property type="component" value="Unassembled WGS sequence"/>
</dbReference>
<sequence>MARIGNFYWASLFLTGFLAGCGGGGGGGNAWTPIASTEVFQLKTAWDNIVRDTGTRSFTVSGTYAGLALRGSGSITQGGLVGAVFEGVAAQQKLTTVSATITGGGQTVTDTESGSDFYDSNYLPLGTQTADEYTVVNGSATIPQTARVGDTGTAYSDNRYTNSSKTSFLGTNTYTYALQADTASTAIAQIVGIEKDGLGATTYTRTLRYRITPAGAVTPLSETVTDSDGSMVFTYN</sequence>
<protein>
    <submittedName>
        <fullName evidence="1">Uncharacterized protein</fullName>
    </submittedName>
</protein>
<reference evidence="1 2" key="1">
    <citation type="submission" date="2019-06" db="EMBL/GenBank/DDBJ databases">
        <title>Whole genome shotgun sequence of Zoogloea ramigera NBRC 15342.</title>
        <authorList>
            <person name="Hosoyama A."/>
            <person name="Uohara A."/>
            <person name="Ohji S."/>
            <person name="Ichikawa N."/>
        </authorList>
    </citation>
    <scope>NUCLEOTIDE SEQUENCE [LARGE SCALE GENOMIC DNA]</scope>
    <source>
        <strain evidence="1 2">NBRC 15342</strain>
    </source>
</reference>
<dbReference type="EMBL" id="BJNV01000043">
    <property type="protein sequence ID" value="GEC96400.1"/>
    <property type="molecule type" value="Genomic_DNA"/>
</dbReference>
<dbReference type="RefSeq" id="WP_141352673.1">
    <property type="nucleotide sequence ID" value="NZ_BJNV01000043.1"/>
</dbReference>
<proteinExistence type="predicted"/>
<keyword evidence="2" id="KW-1185">Reference proteome</keyword>
<gene>
    <name evidence="1" type="ORF">ZRA01_24730</name>
</gene>
<accession>A0A4Y4D0Q4</accession>
<dbReference type="OrthoDB" id="9181880at2"/>
<organism evidence="1 2">
    <name type="scientific">Zoogloea ramigera</name>
    <dbReference type="NCBI Taxonomy" id="350"/>
    <lineage>
        <taxon>Bacteria</taxon>
        <taxon>Pseudomonadati</taxon>
        <taxon>Pseudomonadota</taxon>
        <taxon>Betaproteobacteria</taxon>
        <taxon>Rhodocyclales</taxon>
        <taxon>Zoogloeaceae</taxon>
        <taxon>Zoogloea</taxon>
    </lineage>
</organism>
<comment type="caution">
    <text evidence="1">The sequence shown here is derived from an EMBL/GenBank/DDBJ whole genome shotgun (WGS) entry which is preliminary data.</text>
</comment>
<evidence type="ECO:0000313" key="2">
    <source>
        <dbReference type="Proteomes" id="UP000318422"/>
    </source>
</evidence>
<name>A0A4Y4D0Q4_ZOORA</name>